<name>A0A0C9UWV1_SPHS4</name>
<dbReference type="PROSITE" id="PS51186">
    <property type="entry name" value="GNAT"/>
    <property type="match status" value="1"/>
</dbReference>
<dbReference type="PANTHER" id="PTHR43328:SF1">
    <property type="entry name" value="N-ACETYLTRANSFERASE DOMAIN-CONTAINING PROTEIN"/>
    <property type="match status" value="1"/>
</dbReference>
<evidence type="ECO:0000259" key="1">
    <source>
        <dbReference type="PROSITE" id="PS51186"/>
    </source>
</evidence>
<dbReference type="AlphaFoldDB" id="A0A0C9UWV1"/>
<dbReference type="Pfam" id="PF13302">
    <property type="entry name" value="Acetyltransf_3"/>
    <property type="match status" value="1"/>
</dbReference>
<dbReference type="SUPFAM" id="SSF55729">
    <property type="entry name" value="Acyl-CoA N-acyltransferases (Nat)"/>
    <property type="match status" value="1"/>
</dbReference>
<dbReference type="InterPro" id="IPR016181">
    <property type="entry name" value="Acyl_CoA_acyltransferase"/>
</dbReference>
<evidence type="ECO:0000313" key="2">
    <source>
        <dbReference type="EMBL" id="KIJ33762.1"/>
    </source>
</evidence>
<feature type="non-terminal residue" evidence="2">
    <location>
        <position position="201"/>
    </location>
</feature>
<accession>A0A0C9UWV1</accession>
<dbReference type="Proteomes" id="UP000054279">
    <property type="component" value="Unassembled WGS sequence"/>
</dbReference>
<dbReference type="GO" id="GO:0016747">
    <property type="term" value="F:acyltransferase activity, transferring groups other than amino-acyl groups"/>
    <property type="evidence" value="ECO:0007669"/>
    <property type="project" value="InterPro"/>
</dbReference>
<dbReference type="Gene3D" id="3.40.630.30">
    <property type="match status" value="1"/>
</dbReference>
<gene>
    <name evidence="2" type="ORF">M422DRAFT_182832</name>
</gene>
<keyword evidence="3" id="KW-1185">Reference proteome</keyword>
<organism evidence="2 3">
    <name type="scientific">Sphaerobolus stellatus (strain SS14)</name>
    <dbReference type="NCBI Taxonomy" id="990650"/>
    <lineage>
        <taxon>Eukaryota</taxon>
        <taxon>Fungi</taxon>
        <taxon>Dikarya</taxon>
        <taxon>Basidiomycota</taxon>
        <taxon>Agaricomycotina</taxon>
        <taxon>Agaricomycetes</taxon>
        <taxon>Phallomycetidae</taxon>
        <taxon>Geastrales</taxon>
        <taxon>Sphaerobolaceae</taxon>
        <taxon>Sphaerobolus</taxon>
    </lineage>
</organism>
<protein>
    <recommendedName>
        <fullName evidence="1">N-acetyltransferase domain-containing protein</fullName>
    </recommendedName>
</protein>
<proteinExistence type="predicted"/>
<sequence>LPILNDPKVYIWMGAGLPVPHELYHAQRWLQSVVENCATGQKDVEDSRASDREQRVTEIRECPVHTLRDCSSDELYLGDLGLTRWKFEDIIDKDHRENLIIENTNKLPGDPTIIWSLGYYLRPSYHGKGIMKAAIRTLLEWAVENMNVRHLRATAMDENKSSLSTLISNGFKVEKILPDFAFKEGNKTGLAVLELKYSSAV</sequence>
<dbReference type="PANTHER" id="PTHR43328">
    <property type="entry name" value="ACETYLTRANSFERASE-RELATED"/>
    <property type="match status" value="1"/>
</dbReference>
<reference evidence="2 3" key="1">
    <citation type="submission" date="2014-06" db="EMBL/GenBank/DDBJ databases">
        <title>Evolutionary Origins and Diversification of the Mycorrhizal Mutualists.</title>
        <authorList>
            <consortium name="DOE Joint Genome Institute"/>
            <consortium name="Mycorrhizal Genomics Consortium"/>
            <person name="Kohler A."/>
            <person name="Kuo A."/>
            <person name="Nagy L.G."/>
            <person name="Floudas D."/>
            <person name="Copeland A."/>
            <person name="Barry K.W."/>
            <person name="Cichocki N."/>
            <person name="Veneault-Fourrey C."/>
            <person name="LaButti K."/>
            <person name="Lindquist E.A."/>
            <person name="Lipzen A."/>
            <person name="Lundell T."/>
            <person name="Morin E."/>
            <person name="Murat C."/>
            <person name="Riley R."/>
            <person name="Ohm R."/>
            <person name="Sun H."/>
            <person name="Tunlid A."/>
            <person name="Henrissat B."/>
            <person name="Grigoriev I.V."/>
            <person name="Hibbett D.S."/>
            <person name="Martin F."/>
        </authorList>
    </citation>
    <scope>NUCLEOTIDE SEQUENCE [LARGE SCALE GENOMIC DNA]</scope>
    <source>
        <strain evidence="2 3">SS14</strain>
    </source>
</reference>
<feature type="domain" description="N-acetyltransferase" evidence="1">
    <location>
        <begin position="57"/>
        <end position="199"/>
    </location>
</feature>
<evidence type="ECO:0000313" key="3">
    <source>
        <dbReference type="Proteomes" id="UP000054279"/>
    </source>
</evidence>
<dbReference type="EMBL" id="KN837208">
    <property type="protein sequence ID" value="KIJ33762.1"/>
    <property type="molecule type" value="Genomic_DNA"/>
</dbReference>
<dbReference type="HOGENOM" id="CLU_073647_1_0_1"/>
<dbReference type="InterPro" id="IPR000182">
    <property type="entry name" value="GNAT_dom"/>
</dbReference>
<dbReference type="OrthoDB" id="630895at2759"/>